<organism evidence="2 3">
    <name type="scientific">Fusarium oxysporum f. sp. raphani</name>
    <dbReference type="NCBI Taxonomy" id="96318"/>
    <lineage>
        <taxon>Eukaryota</taxon>
        <taxon>Fungi</taxon>
        <taxon>Dikarya</taxon>
        <taxon>Ascomycota</taxon>
        <taxon>Pezizomycotina</taxon>
        <taxon>Sordariomycetes</taxon>
        <taxon>Hypocreomycetidae</taxon>
        <taxon>Hypocreales</taxon>
        <taxon>Nectriaceae</taxon>
        <taxon>Fusarium</taxon>
        <taxon>Fusarium oxysporum species complex</taxon>
    </lineage>
</organism>
<name>A0A8J5Q4G5_FUSOX</name>
<protein>
    <submittedName>
        <fullName evidence="2">Uncharacterized protein</fullName>
    </submittedName>
</protein>
<dbReference type="AlphaFoldDB" id="A0A8J5Q4G5"/>
<accession>A0A8J5Q4G5</accession>
<dbReference type="EMBL" id="JAELUR010000003">
    <property type="protein sequence ID" value="KAG7434546.1"/>
    <property type="molecule type" value="Genomic_DNA"/>
</dbReference>
<feature type="compositionally biased region" description="Polar residues" evidence="1">
    <location>
        <begin position="174"/>
        <end position="187"/>
    </location>
</feature>
<evidence type="ECO:0000256" key="1">
    <source>
        <dbReference type="SAM" id="MobiDB-lite"/>
    </source>
</evidence>
<feature type="compositionally biased region" description="Basic and acidic residues" evidence="1">
    <location>
        <begin position="17"/>
        <end position="37"/>
    </location>
</feature>
<evidence type="ECO:0000313" key="2">
    <source>
        <dbReference type="EMBL" id="KAG7434546.1"/>
    </source>
</evidence>
<gene>
    <name evidence="2" type="ORF">Forpi1262_v004261</name>
</gene>
<evidence type="ECO:0000313" key="3">
    <source>
        <dbReference type="Proteomes" id="UP000693942"/>
    </source>
</evidence>
<reference evidence="2" key="1">
    <citation type="submission" date="2021-04" db="EMBL/GenBank/DDBJ databases">
        <title>First draft genome resource for Brassicaceae pathogens Fusarium oxysporum f. sp. raphani and Fusarium oxysporum f. sp. rapae.</title>
        <authorList>
            <person name="Asai S."/>
        </authorList>
    </citation>
    <scope>NUCLEOTIDE SEQUENCE</scope>
    <source>
        <strain evidence="2">Tf1262</strain>
    </source>
</reference>
<proteinExistence type="predicted"/>
<dbReference type="Proteomes" id="UP000693942">
    <property type="component" value="Unassembled WGS sequence"/>
</dbReference>
<comment type="caution">
    <text evidence="2">The sequence shown here is derived from an EMBL/GenBank/DDBJ whole genome shotgun (WGS) entry which is preliminary data.</text>
</comment>
<feature type="region of interest" description="Disordered" evidence="1">
    <location>
        <begin position="1"/>
        <end position="43"/>
    </location>
</feature>
<sequence length="435" mass="48460">MHRNTANMGLRGSRTGSMEHECGWKEAGPDSEKERGHRPTQQTRYLSARKDHAFIIDRLLNSSYQLNNVDLAIVSAYPAYEPTSTEADKIDKARERLDRGSQDPEVREDSFFSVTTALTTMAVDAKSYAEDIQVLEHLDEDDKVTVLSATMPLALLSGETDATGHGTRAPVPSTGLSENLTSQTASDGDNEGTGLKTLKSRKVTSAWVQPNQTVIAAYHHEDMLDSNDEPHQVPVHGTYFDNVWTPGNSGSTVTNGDMRIVRKYVRASRLFIPRDGAKHMPDRLPVEIPGPESATPAVYVGISRVAIQHVFMRNKAKVNKVSFADNTESFDLRAEPSNVVAGINTIFHEGCTVPGNISRLKRFVKDKTTVFEEQPAPMERLVRQNNRVLQYLPVEPVQNRKASDDAGHQPSYRILNRRELETILIGFILPRTWDV</sequence>
<feature type="region of interest" description="Disordered" evidence="1">
    <location>
        <begin position="159"/>
        <end position="193"/>
    </location>
</feature>